<evidence type="ECO:0000256" key="2">
    <source>
        <dbReference type="ARBA" id="ARBA00010694"/>
    </source>
</evidence>
<feature type="transmembrane region" description="Helical" evidence="10">
    <location>
        <begin position="237"/>
        <end position="258"/>
    </location>
</feature>
<organism evidence="11 12">
    <name type="scientific">Saccharomycopsis crataegensis</name>
    <dbReference type="NCBI Taxonomy" id="43959"/>
    <lineage>
        <taxon>Eukaryota</taxon>
        <taxon>Fungi</taxon>
        <taxon>Dikarya</taxon>
        <taxon>Ascomycota</taxon>
        <taxon>Saccharomycotina</taxon>
        <taxon>Saccharomycetes</taxon>
        <taxon>Saccharomycopsidaceae</taxon>
        <taxon>Saccharomycopsis</taxon>
    </lineage>
</organism>
<evidence type="ECO:0000256" key="6">
    <source>
        <dbReference type="ARBA" id="ARBA00022824"/>
    </source>
</evidence>
<evidence type="ECO:0000256" key="7">
    <source>
        <dbReference type="ARBA" id="ARBA00022989"/>
    </source>
</evidence>
<keyword evidence="5 10" id="KW-0812">Transmembrane</keyword>
<comment type="caution">
    <text evidence="11">The sequence shown here is derived from an EMBL/GenBank/DDBJ whole genome shotgun (WGS) entry which is preliminary data.</text>
</comment>
<feature type="transmembrane region" description="Helical" evidence="10">
    <location>
        <begin position="331"/>
        <end position="350"/>
    </location>
</feature>
<comment type="subcellular location">
    <subcellularLocation>
        <location evidence="1">Endoplasmic reticulum membrane</location>
        <topology evidence="1">Multi-pass membrane protein</topology>
    </subcellularLocation>
</comment>
<reference evidence="11 12" key="1">
    <citation type="journal article" date="2023" name="Elife">
        <title>Identification of key yeast species and microbe-microbe interactions impacting larval growth of Drosophila in the wild.</title>
        <authorList>
            <person name="Mure A."/>
            <person name="Sugiura Y."/>
            <person name="Maeda R."/>
            <person name="Honda K."/>
            <person name="Sakurai N."/>
            <person name="Takahashi Y."/>
            <person name="Watada M."/>
            <person name="Katoh T."/>
            <person name="Gotoh A."/>
            <person name="Gotoh Y."/>
            <person name="Taniguchi I."/>
            <person name="Nakamura K."/>
            <person name="Hayashi T."/>
            <person name="Katayama T."/>
            <person name="Uemura T."/>
            <person name="Hattori Y."/>
        </authorList>
    </citation>
    <scope>NUCLEOTIDE SEQUENCE [LARGE SCALE GENOMIC DNA]</scope>
    <source>
        <strain evidence="11 12">SC-9</strain>
    </source>
</reference>
<accession>A0AAV5QPF1</accession>
<keyword evidence="8 10" id="KW-0472">Membrane</keyword>
<gene>
    <name evidence="11" type="ORF">DASC09_033680</name>
</gene>
<evidence type="ECO:0000256" key="1">
    <source>
        <dbReference type="ARBA" id="ARBA00004477"/>
    </source>
</evidence>
<evidence type="ECO:0000256" key="4">
    <source>
        <dbReference type="ARBA" id="ARBA00022597"/>
    </source>
</evidence>
<feature type="transmembrane region" description="Helical" evidence="10">
    <location>
        <begin position="26"/>
        <end position="45"/>
    </location>
</feature>
<name>A0AAV5QPF1_9ASCO</name>
<evidence type="ECO:0000256" key="10">
    <source>
        <dbReference type="SAM" id="Phobius"/>
    </source>
</evidence>
<sequence length="359" mass="41295">MAEEKTAKEVESCDKVDENHKSSNNIFTLVWCVIGIYSSFLSWSYFHERVSSTKYNGEKFQAPLFIQLVQNFFAFIIGLIYLNYKFSKKEKIIKENDKSVQSFSSYLLEFYRDKDLINTLLMVSITQSISTPVGNSSLNHIDFVTYLLGKSCKLIPVLIIHTCLYKRKFPLYKYLIAVIITFGVFLFSYKKPSAVAIATEGNSLLGMGYLFLSLILDGLTNSTQDQMFRKFTKMTGIHLMVSLNFISLFLVLFYSIVITDQLSRSIEFISQYPDVFYNNILWYAICGSIGQIFIFLTLESFDSMILITINVTRKMFSMILSLIIFNHPLNGTKVLGIFLVFFGISLESYIKLKQKKTPK</sequence>
<evidence type="ECO:0000256" key="9">
    <source>
        <dbReference type="ARBA" id="ARBA00041103"/>
    </source>
</evidence>
<evidence type="ECO:0000256" key="5">
    <source>
        <dbReference type="ARBA" id="ARBA00022692"/>
    </source>
</evidence>
<dbReference type="PANTHER" id="PTHR10778:SF10">
    <property type="entry name" value="SOLUTE CARRIER FAMILY 35 MEMBER B1"/>
    <property type="match status" value="1"/>
</dbReference>
<dbReference type="GO" id="GO:0005459">
    <property type="term" value="F:UDP-galactose transmembrane transporter activity"/>
    <property type="evidence" value="ECO:0007669"/>
    <property type="project" value="TreeGrafter"/>
</dbReference>
<dbReference type="Pfam" id="PF08449">
    <property type="entry name" value="UAA"/>
    <property type="match status" value="1"/>
</dbReference>
<keyword evidence="7 10" id="KW-1133">Transmembrane helix</keyword>
<evidence type="ECO:0000313" key="11">
    <source>
        <dbReference type="EMBL" id="GMM36043.1"/>
    </source>
</evidence>
<dbReference type="Proteomes" id="UP001360560">
    <property type="component" value="Unassembled WGS sequence"/>
</dbReference>
<evidence type="ECO:0000313" key="12">
    <source>
        <dbReference type="Proteomes" id="UP001360560"/>
    </source>
</evidence>
<dbReference type="EMBL" id="BTFZ01000011">
    <property type="protein sequence ID" value="GMM36043.1"/>
    <property type="molecule type" value="Genomic_DNA"/>
</dbReference>
<keyword evidence="4" id="KW-0762">Sugar transport</keyword>
<dbReference type="InterPro" id="IPR013657">
    <property type="entry name" value="SCL35B1-4/HUT1"/>
</dbReference>
<evidence type="ECO:0000256" key="8">
    <source>
        <dbReference type="ARBA" id="ARBA00023136"/>
    </source>
</evidence>
<protein>
    <recommendedName>
        <fullName evidence="9">UDP-galactose transporter homolog 1</fullName>
    </recommendedName>
</protein>
<proteinExistence type="inferred from homology"/>
<dbReference type="GO" id="GO:0005460">
    <property type="term" value="F:UDP-glucose transmembrane transporter activity"/>
    <property type="evidence" value="ECO:0007669"/>
    <property type="project" value="TreeGrafter"/>
</dbReference>
<dbReference type="PANTHER" id="PTHR10778">
    <property type="entry name" value="SOLUTE CARRIER FAMILY 35 MEMBER B"/>
    <property type="match status" value="1"/>
</dbReference>
<evidence type="ECO:0000256" key="3">
    <source>
        <dbReference type="ARBA" id="ARBA00022448"/>
    </source>
</evidence>
<dbReference type="AlphaFoldDB" id="A0AAV5QPF1"/>
<feature type="transmembrane region" description="Helical" evidence="10">
    <location>
        <begin position="195"/>
        <end position="216"/>
    </location>
</feature>
<keyword evidence="12" id="KW-1185">Reference proteome</keyword>
<dbReference type="GeneID" id="90074018"/>
<comment type="similarity">
    <text evidence="2">Belongs to the nucleotide-sugar transporter family. SLC35B subfamily.</text>
</comment>
<dbReference type="InterPro" id="IPR037185">
    <property type="entry name" value="EmrE-like"/>
</dbReference>
<dbReference type="GO" id="GO:0005789">
    <property type="term" value="C:endoplasmic reticulum membrane"/>
    <property type="evidence" value="ECO:0007669"/>
    <property type="project" value="UniProtKB-SubCell"/>
</dbReference>
<feature type="transmembrane region" description="Helical" evidence="10">
    <location>
        <begin position="280"/>
        <end position="298"/>
    </location>
</feature>
<feature type="transmembrane region" description="Helical" evidence="10">
    <location>
        <begin position="171"/>
        <end position="189"/>
    </location>
</feature>
<dbReference type="GO" id="GO:0000139">
    <property type="term" value="C:Golgi membrane"/>
    <property type="evidence" value="ECO:0007669"/>
    <property type="project" value="TreeGrafter"/>
</dbReference>
<keyword evidence="6" id="KW-0256">Endoplasmic reticulum</keyword>
<feature type="transmembrane region" description="Helical" evidence="10">
    <location>
        <begin position="65"/>
        <end position="84"/>
    </location>
</feature>
<dbReference type="SUPFAM" id="SSF103481">
    <property type="entry name" value="Multidrug resistance efflux transporter EmrE"/>
    <property type="match status" value="1"/>
</dbReference>
<dbReference type="RefSeq" id="XP_064853039.1">
    <property type="nucleotide sequence ID" value="XM_064996967.1"/>
</dbReference>
<keyword evidence="3" id="KW-0813">Transport</keyword>